<sequence length="408" mass="44189">MSMAVQQYGVQATRFTNSHVRGARAHPRGGRRRRAQPSGRSAARSGLASYSHDLHAEGISWRGSEGRGSHRRWPATTRGGRGNSDKVHATVPREREAVVRSISFAVVRGRSASRNSSRGKARAGFPSARWGGFGGGSLFSSNSGEGTAQGREGVRGERGGVLARRFAKKEGTESWPRQSSVRRRRPWRPKQGTGSVFRRGEEGELWLIRPASPPHPSPFFRSDFLLLASALPSVLLLLSLSPPFPPHRLAVSPPYPHLVAVPLTPSSSTHRHPASTAPRTAGPRRAELRTMESAEIEDAQAAAAAAEQVISTRGGSVLGKKTILKSDHFPGCQNKRLSPQIDGAPNYRQVRIRRLSFLVSLFSLPRTDQSSLCLPCYWDDAGLQVPLLHTAAGIDYPIPSAAGIPFPA</sequence>
<evidence type="ECO:0000313" key="3">
    <source>
        <dbReference type="Proteomes" id="UP001054889"/>
    </source>
</evidence>
<keyword evidence="3" id="KW-1185">Reference proteome</keyword>
<feature type="region of interest" description="Disordered" evidence="1">
    <location>
        <begin position="136"/>
        <end position="195"/>
    </location>
</feature>
<feature type="compositionally biased region" description="Polar residues" evidence="1">
    <location>
        <begin position="1"/>
        <end position="19"/>
    </location>
</feature>
<gene>
    <name evidence="2" type="primary">gb11874</name>
    <name evidence="2" type="ORF">PR202_gb11874</name>
</gene>
<dbReference type="AlphaFoldDB" id="A0AAV5EMT4"/>
<evidence type="ECO:0000313" key="2">
    <source>
        <dbReference type="EMBL" id="GJN24152.1"/>
    </source>
</evidence>
<feature type="region of interest" description="Disordered" evidence="1">
    <location>
        <begin position="1"/>
        <end position="93"/>
    </location>
</feature>
<feature type="compositionally biased region" description="Basic residues" evidence="1">
    <location>
        <begin position="21"/>
        <end position="35"/>
    </location>
</feature>
<reference evidence="2" key="2">
    <citation type="submission" date="2021-12" db="EMBL/GenBank/DDBJ databases">
        <title>Resequencing data analysis of finger millet.</title>
        <authorList>
            <person name="Hatakeyama M."/>
            <person name="Aluri S."/>
            <person name="Balachadran M.T."/>
            <person name="Sivarajan S.R."/>
            <person name="Poveda L."/>
            <person name="Shimizu-Inatsugi R."/>
            <person name="Schlapbach R."/>
            <person name="Sreeman S.M."/>
            <person name="Shimizu K.K."/>
        </authorList>
    </citation>
    <scope>NUCLEOTIDE SEQUENCE</scope>
</reference>
<comment type="caution">
    <text evidence="2">The sequence shown here is derived from an EMBL/GenBank/DDBJ whole genome shotgun (WGS) entry which is preliminary data.</text>
</comment>
<reference evidence="2" key="1">
    <citation type="journal article" date="2018" name="DNA Res.">
        <title>Multiple hybrid de novo genome assembly of finger millet, an orphan allotetraploid crop.</title>
        <authorList>
            <person name="Hatakeyama M."/>
            <person name="Aluri S."/>
            <person name="Balachadran M.T."/>
            <person name="Sivarajan S.R."/>
            <person name="Patrignani A."/>
            <person name="Gruter S."/>
            <person name="Poveda L."/>
            <person name="Shimizu-Inatsugi R."/>
            <person name="Baeten J."/>
            <person name="Francoijs K.J."/>
            <person name="Nataraja K.N."/>
            <person name="Reddy Y.A.N."/>
            <person name="Phadnis S."/>
            <person name="Ravikumar R.L."/>
            <person name="Schlapbach R."/>
            <person name="Sreeman S.M."/>
            <person name="Shimizu K.K."/>
        </authorList>
    </citation>
    <scope>NUCLEOTIDE SEQUENCE</scope>
</reference>
<feature type="region of interest" description="Disordered" evidence="1">
    <location>
        <begin position="264"/>
        <end position="285"/>
    </location>
</feature>
<feature type="compositionally biased region" description="Basic and acidic residues" evidence="1">
    <location>
        <begin position="83"/>
        <end position="93"/>
    </location>
</feature>
<organism evidence="2 3">
    <name type="scientific">Eleusine coracana subsp. coracana</name>
    <dbReference type="NCBI Taxonomy" id="191504"/>
    <lineage>
        <taxon>Eukaryota</taxon>
        <taxon>Viridiplantae</taxon>
        <taxon>Streptophyta</taxon>
        <taxon>Embryophyta</taxon>
        <taxon>Tracheophyta</taxon>
        <taxon>Spermatophyta</taxon>
        <taxon>Magnoliopsida</taxon>
        <taxon>Liliopsida</taxon>
        <taxon>Poales</taxon>
        <taxon>Poaceae</taxon>
        <taxon>PACMAD clade</taxon>
        <taxon>Chloridoideae</taxon>
        <taxon>Cynodonteae</taxon>
        <taxon>Eleusininae</taxon>
        <taxon>Eleusine</taxon>
    </lineage>
</organism>
<feature type="compositionally biased region" description="Low complexity" evidence="1">
    <location>
        <begin position="36"/>
        <end position="51"/>
    </location>
</feature>
<dbReference type="EMBL" id="BQKI01000076">
    <property type="protein sequence ID" value="GJN24152.1"/>
    <property type="molecule type" value="Genomic_DNA"/>
</dbReference>
<proteinExistence type="predicted"/>
<accession>A0AAV5EMT4</accession>
<evidence type="ECO:0000256" key="1">
    <source>
        <dbReference type="SAM" id="MobiDB-lite"/>
    </source>
</evidence>
<name>A0AAV5EMT4_ELECO</name>
<dbReference type="Proteomes" id="UP001054889">
    <property type="component" value="Unassembled WGS sequence"/>
</dbReference>
<protein>
    <submittedName>
        <fullName evidence="2">Uncharacterized protein</fullName>
    </submittedName>
</protein>